<keyword evidence="5" id="KW-1185">Reference proteome</keyword>
<dbReference type="AlphaFoldDB" id="A0A814T2K9"/>
<dbReference type="EMBL" id="CAJOBC010006991">
    <property type="protein sequence ID" value="CAF3917810.1"/>
    <property type="molecule type" value="Genomic_DNA"/>
</dbReference>
<reference evidence="1" key="1">
    <citation type="submission" date="2021-02" db="EMBL/GenBank/DDBJ databases">
        <authorList>
            <person name="Nowell W R."/>
        </authorList>
    </citation>
    <scope>NUCLEOTIDE SEQUENCE</scope>
</reference>
<dbReference type="Proteomes" id="UP000682733">
    <property type="component" value="Unassembled WGS sequence"/>
</dbReference>
<evidence type="ECO:0000313" key="2">
    <source>
        <dbReference type="EMBL" id="CAF1269341.1"/>
    </source>
</evidence>
<accession>A0A814T2K9</accession>
<dbReference type="InterPro" id="IPR011735">
    <property type="entry name" value="WlaTC/HtrL_glycosyltransf"/>
</dbReference>
<gene>
    <name evidence="1" type="ORF">GPM918_LOCUS21348</name>
    <name evidence="2" type="ORF">OVA965_LOCUS27109</name>
    <name evidence="3" type="ORF">SRO942_LOCUS21347</name>
    <name evidence="4" type="ORF">TMI583_LOCUS27851</name>
</gene>
<evidence type="ECO:0000313" key="3">
    <source>
        <dbReference type="EMBL" id="CAF3917810.1"/>
    </source>
</evidence>
<dbReference type="EMBL" id="CAJOBA010039286">
    <property type="protein sequence ID" value="CAF4075042.1"/>
    <property type="molecule type" value="Genomic_DNA"/>
</dbReference>
<comment type="caution">
    <text evidence="1">The sequence shown here is derived from an EMBL/GenBank/DDBJ whole genome shotgun (WGS) entry which is preliminary data.</text>
</comment>
<evidence type="ECO:0000313" key="5">
    <source>
        <dbReference type="Proteomes" id="UP000663829"/>
    </source>
</evidence>
<dbReference type="Proteomes" id="UP000663829">
    <property type="component" value="Unassembled WGS sequence"/>
</dbReference>
<dbReference type="Proteomes" id="UP000681722">
    <property type="component" value="Unassembled WGS sequence"/>
</dbReference>
<sequence>MRRGNSYTHFIVRDTFPLDAFSHLVKMHILKSSFRKKIRKPKDITMINPRYALVQHSKMFWMAEAIKLNPFQTQTFFWMDAGYSRFIPDKAFVKPFPVSSKVDWLVREKKMYVGVARATKKEMDKMTEITLDDAVGTSKSFFEGNMWGGWGEAVYQMATTTLSLFFEALSLNSIDNEQVTMFLAYKKHPSTFAYVKVKNADAGFTYMSTEE</sequence>
<dbReference type="OrthoDB" id="411632at2759"/>
<name>A0A814T2K9_9BILA</name>
<protein>
    <submittedName>
        <fullName evidence="1">Uncharacterized protein</fullName>
    </submittedName>
</protein>
<dbReference type="EMBL" id="CAJNOK010017727">
    <property type="protein sequence ID" value="CAF1269341.1"/>
    <property type="molecule type" value="Genomic_DNA"/>
</dbReference>
<dbReference type="EMBL" id="CAJNOQ010006991">
    <property type="protein sequence ID" value="CAF1154327.1"/>
    <property type="molecule type" value="Genomic_DNA"/>
</dbReference>
<proteinExistence type="predicted"/>
<dbReference type="Pfam" id="PF09612">
    <property type="entry name" value="HtrL_YibB"/>
    <property type="match status" value="1"/>
</dbReference>
<organism evidence="1 5">
    <name type="scientific">Didymodactylos carnosus</name>
    <dbReference type="NCBI Taxonomy" id="1234261"/>
    <lineage>
        <taxon>Eukaryota</taxon>
        <taxon>Metazoa</taxon>
        <taxon>Spiralia</taxon>
        <taxon>Gnathifera</taxon>
        <taxon>Rotifera</taxon>
        <taxon>Eurotatoria</taxon>
        <taxon>Bdelloidea</taxon>
        <taxon>Philodinida</taxon>
        <taxon>Philodinidae</taxon>
        <taxon>Didymodactylos</taxon>
    </lineage>
</organism>
<evidence type="ECO:0000313" key="1">
    <source>
        <dbReference type="EMBL" id="CAF1154327.1"/>
    </source>
</evidence>
<evidence type="ECO:0000313" key="4">
    <source>
        <dbReference type="EMBL" id="CAF4075042.1"/>
    </source>
</evidence>
<dbReference type="Proteomes" id="UP000677228">
    <property type="component" value="Unassembled WGS sequence"/>
</dbReference>